<evidence type="ECO:0000259" key="2">
    <source>
        <dbReference type="Pfam" id="PF03372"/>
    </source>
</evidence>
<dbReference type="GO" id="GO:0003824">
    <property type="term" value="F:catalytic activity"/>
    <property type="evidence" value="ECO:0007669"/>
    <property type="project" value="InterPro"/>
</dbReference>
<gene>
    <name evidence="3" type="ORF">GCM10011452_18430</name>
</gene>
<keyword evidence="4" id="KW-1185">Reference proteome</keyword>
<dbReference type="SUPFAM" id="SSF56219">
    <property type="entry name" value="DNase I-like"/>
    <property type="match status" value="1"/>
</dbReference>
<sequence length="332" mass="35060">MLRLATWNADLGRDGPGLLVEDIAEGAPQIAAVVQGVVALDADVLLLTGINHDARLVAMSLLADRLAEAGAPYPYRFALPGNSGLPSGFDLNHDGRMGGPRDAIGYGRFLGEEGVALLSRLPIRSDAAQDYAAFLWADLPGALLPPDLTGAEAAVQRLHSSSAWQVAVELPGGGDLALMAYSATPPVFDGPEDRNGRRNHDESAFWLRMLDGSLPFAPPKAPFVLLGEAGLDPADGEGRPAALRALLADPRLQDPRPQNDSGHHDPGHRGDPRLDTVLYPDGPGGMRVDYILPSADLKVAGAGVLWPAQGPLADTLARAARHRPVWVDLDLP</sequence>
<reference evidence="3" key="2">
    <citation type="submission" date="2020-09" db="EMBL/GenBank/DDBJ databases">
        <authorList>
            <person name="Sun Q."/>
            <person name="Kim S."/>
        </authorList>
    </citation>
    <scope>NUCLEOTIDE SEQUENCE</scope>
    <source>
        <strain evidence="3">KCTC 23714</strain>
    </source>
</reference>
<feature type="compositionally biased region" description="Basic and acidic residues" evidence="1">
    <location>
        <begin position="261"/>
        <end position="274"/>
    </location>
</feature>
<dbReference type="EMBL" id="BMYQ01000004">
    <property type="protein sequence ID" value="GGW30135.1"/>
    <property type="molecule type" value="Genomic_DNA"/>
</dbReference>
<organism evidence="3 4">
    <name type="scientific">Gemmobacter lanyuensis</name>
    <dbReference type="NCBI Taxonomy" id="1054497"/>
    <lineage>
        <taxon>Bacteria</taxon>
        <taxon>Pseudomonadati</taxon>
        <taxon>Pseudomonadota</taxon>
        <taxon>Alphaproteobacteria</taxon>
        <taxon>Rhodobacterales</taxon>
        <taxon>Paracoccaceae</taxon>
        <taxon>Gemmobacter</taxon>
    </lineage>
</organism>
<reference evidence="3" key="1">
    <citation type="journal article" date="2014" name="Int. J. Syst. Evol. Microbiol.">
        <title>Complete genome sequence of Corynebacterium casei LMG S-19264T (=DSM 44701T), isolated from a smear-ripened cheese.</title>
        <authorList>
            <consortium name="US DOE Joint Genome Institute (JGI-PGF)"/>
            <person name="Walter F."/>
            <person name="Albersmeier A."/>
            <person name="Kalinowski J."/>
            <person name="Ruckert C."/>
        </authorList>
    </citation>
    <scope>NUCLEOTIDE SEQUENCE</scope>
    <source>
        <strain evidence="3">KCTC 23714</strain>
    </source>
</reference>
<comment type="caution">
    <text evidence="3">The sequence shown here is derived from an EMBL/GenBank/DDBJ whole genome shotgun (WGS) entry which is preliminary data.</text>
</comment>
<accession>A0A918IS63</accession>
<protein>
    <recommendedName>
        <fullName evidence="2">Endonuclease/exonuclease/phosphatase domain-containing protein</fullName>
    </recommendedName>
</protein>
<dbReference type="InterPro" id="IPR036691">
    <property type="entry name" value="Endo/exonu/phosph_ase_sf"/>
</dbReference>
<dbReference type="InterPro" id="IPR005135">
    <property type="entry name" value="Endo/exonuclease/phosphatase"/>
</dbReference>
<evidence type="ECO:0000313" key="4">
    <source>
        <dbReference type="Proteomes" id="UP000628984"/>
    </source>
</evidence>
<dbReference type="Pfam" id="PF03372">
    <property type="entry name" value="Exo_endo_phos"/>
    <property type="match status" value="1"/>
</dbReference>
<evidence type="ECO:0000313" key="3">
    <source>
        <dbReference type="EMBL" id="GGW30135.1"/>
    </source>
</evidence>
<dbReference type="Gene3D" id="3.60.10.10">
    <property type="entry name" value="Endonuclease/exonuclease/phosphatase"/>
    <property type="match status" value="1"/>
</dbReference>
<feature type="domain" description="Endonuclease/exonuclease/phosphatase" evidence="2">
    <location>
        <begin position="5"/>
        <end position="309"/>
    </location>
</feature>
<proteinExistence type="predicted"/>
<feature type="region of interest" description="Disordered" evidence="1">
    <location>
        <begin position="251"/>
        <end position="276"/>
    </location>
</feature>
<evidence type="ECO:0000256" key="1">
    <source>
        <dbReference type="SAM" id="MobiDB-lite"/>
    </source>
</evidence>
<dbReference type="RefSeq" id="WP_229804074.1">
    <property type="nucleotide sequence ID" value="NZ_BMYQ01000004.1"/>
</dbReference>
<name>A0A918IS63_9RHOB</name>
<dbReference type="AlphaFoldDB" id="A0A918IS63"/>
<dbReference type="Proteomes" id="UP000628984">
    <property type="component" value="Unassembled WGS sequence"/>
</dbReference>